<dbReference type="InterPro" id="IPR033116">
    <property type="entry name" value="TRYPSIN_SER"/>
</dbReference>
<reference evidence="2 3" key="1">
    <citation type="submission" date="2018-08" db="EMBL/GenBank/DDBJ databases">
        <title>Actinomadura jelena sp. nov., a novel Actinomycete isolated from soil in Chad.</title>
        <authorList>
            <person name="Shi L."/>
        </authorList>
    </citation>
    <scope>NUCLEOTIDE SEQUENCE [LARGE SCALE GENOMIC DNA]</scope>
    <source>
        <strain evidence="2 3">NEAU-G17</strain>
    </source>
</reference>
<dbReference type="InterPro" id="IPR043504">
    <property type="entry name" value="Peptidase_S1_PA_chymotrypsin"/>
</dbReference>
<feature type="domain" description="Peptidase S1" evidence="1">
    <location>
        <begin position="15"/>
        <end position="67"/>
    </location>
</feature>
<dbReference type="GO" id="GO:0004252">
    <property type="term" value="F:serine-type endopeptidase activity"/>
    <property type="evidence" value="ECO:0007669"/>
    <property type="project" value="InterPro"/>
</dbReference>
<dbReference type="Pfam" id="PF00089">
    <property type="entry name" value="Trypsin"/>
    <property type="match status" value="1"/>
</dbReference>
<protein>
    <recommendedName>
        <fullName evidence="1">Peptidase S1 domain-containing protein</fullName>
    </recommendedName>
</protein>
<dbReference type="Proteomes" id="UP000261811">
    <property type="component" value="Unassembled WGS sequence"/>
</dbReference>
<dbReference type="GO" id="GO:0006508">
    <property type="term" value="P:proteolysis"/>
    <property type="evidence" value="ECO:0007669"/>
    <property type="project" value="InterPro"/>
</dbReference>
<accession>A0A372J9A5</accession>
<comment type="caution">
    <text evidence="2">The sequence shown here is derived from an EMBL/GenBank/DDBJ whole genome shotgun (WGS) entry which is preliminary data.</text>
</comment>
<organism evidence="2 3">
    <name type="scientific">Actinomadura logoneensis</name>
    <dbReference type="NCBI Taxonomy" id="2293572"/>
    <lineage>
        <taxon>Bacteria</taxon>
        <taxon>Bacillati</taxon>
        <taxon>Actinomycetota</taxon>
        <taxon>Actinomycetes</taxon>
        <taxon>Streptosporangiales</taxon>
        <taxon>Thermomonosporaceae</taxon>
        <taxon>Actinomadura</taxon>
    </lineage>
</organism>
<keyword evidence="3" id="KW-1185">Reference proteome</keyword>
<proteinExistence type="predicted"/>
<dbReference type="InterPro" id="IPR009003">
    <property type="entry name" value="Peptidase_S1_PA"/>
</dbReference>
<evidence type="ECO:0000313" key="3">
    <source>
        <dbReference type="Proteomes" id="UP000261811"/>
    </source>
</evidence>
<evidence type="ECO:0000313" key="2">
    <source>
        <dbReference type="EMBL" id="RFU36570.1"/>
    </source>
</evidence>
<dbReference type="PROSITE" id="PS00135">
    <property type="entry name" value="TRYPSIN_SER"/>
    <property type="match status" value="1"/>
</dbReference>
<dbReference type="EMBL" id="QURH01001045">
    <property type="protein sequence ID" value="RFU36570.1"/>
    <property type="molecule type" value="Genomic_DNA"/>
</dbReference>
<evidence type="ECO:0000259" key="1">
    <source>
        <dbReference type="Pfam" id="PF00089"/>
    </source>
</evidence>
<dbReference type="OrthoDB" id="3657335at2"/>
<sequence length="72" mass="7367">MLYKASCASGGPRSLVRGPCGGDSGSPLLTRVGDHWQVEGVDSRGVSDICGGGPDIYTGTGSHYAWIRSVVG</sequence>
<gene>
    <name evidence="2" type="ORF">DZF91_37425</name>
</gene>
<dbReference type="SUPFAM" id="SSF50494">
    <property type="entry name" value="Trypsin-like serine proteases"/>
    <property type="match status" value="1"/>
</dbReference>
<name>A0A372J9A5_9ACTN</name>
<dbReference type="Gene3D" id="2.40.10.10">
    <property type="entry name" value="Trypsin-like serine proteases"/>
    <property type="match status" value="1"/>
</dbReference>
<dbReference type="AlphaFoldDB" id="A0A372J9A5"/>
<dbReference type="InterPro" id="IPR001254">
    <property type="entry name" value="Trypsin_dom"/>
</dbReference>